<protein>
    <submittedName>
        <fullName evidence="1">Uncharacterized protein</fullName>
    </submittedName>
</protein>
<dbReference type="EMBL" id="LGTO01000007">
    <property type="protein sequence ID" value="KNE19801.1"/>
    <property type="molecule type" value="Genomic_DNA"/>
</dbReference>
<evidence type="ECO:0000313" key="2">
    <source>
        <dbReference type="Proteomes" id="UP000036780"/>
    </source>
</evidence>
<organism evidence="1 2">
    <name type="scientific">Virgibacillus pantothenticus</name>
    <dbReference type="NCBI Taxonomy" id="1473"/>
    <lineage>
        <taxon>Bacteria</taxon>
        <taxon>Bacillati</taxon>
        <taxon>Bacillota</taxon>
        <taxon>Bacilli</taxon>
        <taxon>Bacillales</taxon>
        <taxon>Bacillaceae</taxon>
        <taxon>Virgibacillus</taxon>
    </lineage>
</organism>
<comment type="caution">
    <text evidence="1">The sequence shown here is derived from an EMBL/GenBank/DDBJ whole genome shotgun (WGS) entry which is preliminary data.</text>
</comment>
<proteinExistence type="predicted"/>
<reference evidence="2" key="1">
    <citation type="submission" date="2015-07" db="EMBL/GenBank/DDBJ databases">
        <title>Fjat-10053 dsm26.</title>
        <authorList>
            <person name="Liu B."/>
            <person name="Wang J."/>
            <person name="Zhu Y."/>
            <person name="Liu G."/>
            <person name="Chen Q."/>
            <person name="Chen Z."/>
            <person name="Lan J."/>
            <person name="Che J."/>
            <person name="Ge C."/>
            <person name="Shi H."/>
            <person name="Pan Z."/>
            <person name="Liu X."/>
        </authorList>
    </citation>
    <scope>NUCLEOTIDE SEQUENCE [LARGE SCALE GENOMIC DNA]</scope>
    <source>
        <strain evidence="2">DSM 26</strain>
    </source>
</reference>
<keyword evidence="2" id="KW-1185">Reference proteome</keyword>
<gene>
    <name evidence="1" type="ORF">AFK71_15360</name>
</gene>
<evidence type="ECO:0000313" key="1">
    <source>
        <dbReference type="EMBL" id="KNE19801.1"/>
    </source>
</evidence>
<dbReference type="Proteomes" id="UP000036780">
    <property type="component" value="Unassembled WGS sequence"/>
</dbReference>
<dbReference type="AlphaFoldDB" id="A0A0L0QMK5"/>
<sequence length="59" mass="6536">MNKGAGRPFSNVANGTNQLKIKESCPYKQGYADVWAASPFLVGLPLRGEPMMPYRRAHL</sequence>
<dbReference type="PATRIC" id="fig|1473.5.peg.1737"/>
<accession>A0A0L0QMK5</accession>
<name>A0A0L0QMK5_VIRPA</name>